<name>A0A1P8APU3_ARATH</name>
<dbReference type="InParanoid" id="A0A1P8APU3"/>
<dbReference type="GeneID" id="28717418"/>
<dbReference type="KEGG" id="ath:AT1G72545"/>
<dbReference type="TAIR" id="AT1G72545"/>
<dbReference type="RefSeq" id="NP_001321092.1">
    <property type="nucleotide sequence ID" value="NM_001334538.1"/>
</dbReference>
<dbReference type="AlphaFoldDB" id="A0A1P8APU3"/>
<keyword evidence="3" id="KW-1185">Reference proteome</keyword>
<proteinExistence type="predicted"/>
<dbReference type="EMBL" id="CP002684">
    <property type="protein sequence ID" value="ANM58676.1"/>
    <property type="molecule type" value="Genomic_DNA"/>
</dbReference>
<dbReference type="ExpressionAtlas" id="A0A1P8APU3">
    <property type="expression patterns" value="baseline"/>
</dbReference>
<sequence>MEMQNRHRSIRITELKRMLEGLKSLNSRPFAAPRRIFTLVNQGKAPPYSALHQTVLILWRRNHYQPLSMALSTFSFQSLNSNRLIFQTSLEAIINETFVDFPETSFTEEIIL</sequence>
<dbReference type="Proteomes" id="UP000006548">
    <property type="component" value="Chromosome 1"/>
</dbReference>
<organism evidence="2 3">
    <name type="scientific">Arabidopsis thaliana</name>
    <name type="common">Mouse-ear cress</name>
    <dbReference type="NCBI Taxonomy" id="3702"/>
    <lineage>
        <taxon>Eukaryota</taxon>
        <taxon>Viridiplantae</taxon>
        <taxon>Streptophyta</taxon>
        <taxon>Embryophyta</taxon>
        <taxon>Tracheophyta</taxon>
        <taxon>Spermatophyta</taxon>
        <taxon>Magnoliopsida</taxon>
        <taxon>eudicotyledons</taxon>
        <taxon>Gunneridae</taxon>
        <taxon>Pentapetalae</taxon>
        <taxon>rosids</taxon>
        <taxon>malvids</taxon>
        <taxon>Brassicales</taxon>
        <taxon>Brassicaceae</taxon>
        <taxon>Camelineae</taxon>
        <taxon>Arabidopsis</taxon>
    </lineage>
</organism>
<evidence type="ECO:0000313" key="1">
    <source>
        <dbReference type="Araport" id="AT1G72545"/>
    </source>
</evidence>
<reference evidence="2 3" key="1">
    <citation type="journal article" date="2000" name="Nature">
        <title>Sequence and analysis of chromosome 1 of the plant Arabidopsis thaliana.</title>
        <authorList>
            <person name="Theologis A."/>
            <person name="Ecker J.R."/>
            <person name="Palm C.J."/>
            <person name="Federspiel N.A."/>
            <person name="Kaul S."/>
            <person name="White O."/>
            <person name="Alonso J."/>
            <person name="Altafi H."/>
            <person name="Araujo R."/>
            <person name="Bowman C.L."/>
            <person name="Brooks S.Y."/>
            <person name="Buehler E."/>
            <person name="Chan A."/>
            <person name="Chao Q."/>
            <person name="Chen H."/>
            <person name="Cheuk R.F."/>
            <person name="Chin C.W."/>
            <person name="Chung M.K."/>
            <person name="Conn L."/>
            <person name="Conway A.B."/>
            <person name="Conway A.R."/>
            <person name="Creasy T.H."/>
            <person name="Dewar K."/>
            <person name="Dunn P."/>
            <person name="Etgu P."/>
            <person name="Feldblyum T.V."/>
            <person name="Feng J."/>
            <person name="Fong B."/>
            <person name="Fujii C.Y."/>
            <person name="Gill J.E."/>
            <person name="Goldsmith A.D."/>
            <person name="Haas B."/>
            <person name="Hansen N.F."/>
            <person name="Hughes B."/>
            <person name="Huizar L."/>
            <person name="Hunter J.L."/>
            <person name="Jenkins J."/>
            <person name="Johnson-Hopson C."/>
            <person name="Khan S."/>
            <person name="Khaykin E."/>
            <person name="Kim C.J."/>
            <person name="Koo H.L."/>
            <person name="Kremenetskaia I."/>
            <person name="Kurtz D.B."/>
            <person name="Kwan A."/>
            <person name="Lam B."/>
            <person name="Langin-Hooper S."/>
            <person name="Lee A."/>
            <person name="Lee J.M."/>
            <person name="Lenz C.A."/>
            <person name="Li J.H."/>
            <person name="Li Y."/>
            <person name="Lin X."/>
            <person name="Liu S.X."/>
            <person name="Liu Z.A."/>
            <person name="Luros J.S."/>
            <person name="Maiti R."/>
            <person name="Marziali A."/>
            <person name="Militscher J."/>
            <person name="Miranda M."/>
            <person name="Nguyen M."/>
            <person name="Nierman W.C."/>
            <person name="Osborne B.I."/>
            <person name="Pai G."/>
            <person name="Peterson J."/>
            <person name="Pham P.K."/>
            <person name="Rizzo M."/>
            <person name="Rooney T."/>
            <person name="Rowley D."/>
            <person name="Sakano H."/>
            <person name="Salzberg S.L."/>
            <person name="Schwartz J.R."/>
            <person name="Shinn P."/>
            <person name="Southwick A.M."/>
            <person name="Sun H."/>
            <person name="Tallon L.J."/>
            <person name="Tambunga G."/>
            <person name="Toriumi M.J."/>
            <person name="Town C.D."/>
            <person name="Utterback T."/>
            <person name="Van Aken S."/>
            <person name="Vaysberg M."/>
            <person name="Vysotskaia V.S."/>
            <person name="Walker M."/>
            <person name="Wu D."/>
            <person name="Yu G."/>
            <person name="Fraser C.M."/>
            <person name="Venter J.C."/>
            <person name="Davis R.W."/>
        </authorList>
    </citation>
    <scope>NUCLEOTIDE SEQUENCE [LARGE SCALE GENOMIC DNA]</scope>
    <source>
        <strain evidence="3">cv. Columbia</strain>
    </source>
</reference>
<reference evidence="3" key="2">
    <citation type="journal article" date="2017" name="Plant J.">
        <title>Araport11: a complete reannotation of the Arabidopsis thaliana reference genome.</title>
        <authorList>
            <person name="Cheng C.Y."/>
            <person name="Krishnakumar V."/>
            <person name="Chan A.P."/>
            <person name="Thibaud-Nissen F."/>
            <person name="Schobel S."/>
            <person name="Town C.D."/>
        </authorList>
    </citation>
    <scope>GENOME REANNOTATION</scope>
    <source>
        <strain evidence="3">cv. Columbia</strain>
    </source>
</reference>
<evidence type="ECO:0000313" key="3">
    <source>
        <dbReference type="Proteomes" id="UP000006548"/>
    </source>
</evidence>
<accession>A0A1P8APU3</accession>
<dbReference type="Araport" id="AT1G72545"/>
<protein>
    <submittedName>
        <fullName evidence="2">Uncharacterized protein</fullName>
    </submittedName>
</protein>
<gene>
    <name evidence="1 2" type="ordered locus">At1g72545</name>
</gene>
<evidence type="ECO:0000313" key="2">
    <source>
        <dbReference type="EMBL" id="ANM58676.1"/>
    </source>
</evidence>